<dbReference type="EMBL" id="CAADFA010000939">
    <property type="protein sequence ID" value="VFJ76629.1"/>
    <property type="molecule type" value="Genomic_DNA"/>
</dbReference>
<dbReference type="InterPro" id="IPR007460">
    <property type="entry name" value="BrnT_toxin"/>
</dbReference>
<dbReference type="Pfam" id="PF04365">
    <property type="entry name" value="BrnT_toxin"/>
    <property type="match status" value="1"/>
</dbReference>
<organism evidence="3">
    <name type="scientific">Candidatus Kentrum sp. FM</name>
    <dbReference type="NCBI Taxonomy" id="2126340"/>
    <lineage>
        <taxon>Bacteria</taxon>
        <taxon>Pseudomonadati</taxon>
        <taxon>Pseudomonadota</taxon>
        <taxon>Gammaproteobacteria</taxon>
        <taxon>Candidatus Kentrum</taxon>
    </lineage>
</organism>
<protein>
    <submittedName>
        <fullName evidence="3">Uncharacterized protein</fullName>
    </submittedName>
</protein>
<gene>
    <name evidence="1" type="ORF">BECKFM1743A_GA0114220_109041</name>
    <name evidence="3" type="ORF">BECKFM1743B_GA0114221_104586</name>
    <name evidence="2" type="ORF">BECKFM1743C_GA0114222_109391</name>
</gene>
<proteinExistence type="predicted"/>
<evidence type="ECO:0000313" key="3">
    <source>
        <dbReference type="EMBL" id="VFK17069.1"/>
    </source>
</evidence>
<dbReference type="Gene3D" id="3.10.450.530">
    <property type="entry name" value="Ribonuclease toxin, BrnT, of type II toxin-antitoxin system"/>
    <property type="match status" value="1"/>
</dbReference>
<evidence type="ECO:0000313" key="1">
    <source>
        <dbReference type="EMBL" id="VFJ76093.1"/>
    </source>
</evidence>
<dbReference type="AlphaFoldDB" id="A0A450WJ71"/>
<sequence>MITFDEAKRVVNRANHGLDFLGCEAIFDGPVLAKDDTRLSYGEQRINLIGFLRGSVVCPTYTERGDDLHVISLRKATSHETKHFARWISQ</sequence>
<name>A0A450WJ71_9GAMM</name>
<dbReference type="EMBL" id="CAADFL010000458">
    <property type="protein sequence ID" value="VFK17069.1"/>
    <property type="molecule type" value="Genomic_DNA"/>
</dbReference>
<accession>A0A450WJ71</accession>
<dbReference type="EMBL" id="CAADEZ010000904">
    <property type="protein sequence ID" value="VFJ76093.1"/>
    <property type="molecule type" value="Genomic_DNA"/>
</dbReference>
<reference evidence="3" key="1">
    <citation type="submission" date="2019-02" db="EMBL/GenBank/DDBJ databases">
        <authorList>
            <person name="Gruber-Vodicka R. H."/>
            <person name="Seah K. B. B."/>
        </authorList>
    </citation>
    <scope>NUCLEOTIDE SEQUENCE</scope>
    <source>
        <strain evidence="1">BECK_BZ163</strain>
        <strain evidence="3">BECK_BZ164</strain>
        <strain evidence="2">BECK_BZ165</strain>
    </source>
</reference>
<evidence type="ECO:0000313" key="2">
    <source>
        <dbReference type="EMBL" id="VFJ76629.1"/>
    </source>
</evidence>
<dbReference type="InterPro" id="IPR038573">
    <property type="entry name" value="BrnT_sf"/>
</dbReference>